<evidence type="ECO:0000259" key="2">
    <source>
        <dbReference type="Pfam" id="PF20152"/>
    </source>
</evidence>
<dbReference type="PANTHER" id="PTHR40465">
    <property type="entry name" value="CHROMOSOME 1, WHOLE GENOME SHOTGUN SEQUENCE"/>
    <property type="match status" value="1"/>
</dbReference>
<dbReference type="EMBL" id="KN832574">
    <property type="protein sequence ID" value="KII83839.1"/>
    <property type="molecule type" value="Genomic_DNA"/>
</dbReference>
<keyword evidence="4" id="KW-1185">Reference proteome</keyword>
<feature type="transmembrane region" description="Helical" evidence="1">
    <location>
        <begin position="91"/>
        <end position="109"/>
    </location>
</feature>
<feature type="transmembrane region" description="Helical" evidence="1">
    <location>
        <begin position="161"/>
        <end position="180"/>
    </location>
</feature>
<organism evidence="3 4">
    <name type="scientific">Plicaturopsis crispa FD-325 SS-3</name>
    <dbReference type="NCBI Taxonomy" id="944288"/>
    <lineage>
        <taxon>Eukaryota</taxon>
        <taxon>Fungi</taxon>
        <taxon>Dikarya</taxon>
        <taxon>Basidiomycota</taxon>
        <taxon>Agaricomycotina</taxon>
        <taxon>Agaricomycetes</taxon>
        <taxon>Agaricomycetidae</taxon>
        <taxon>Amylocorticiales</taxon>
        <taxon>Amylocorticiaceae</taxon>
        <taxon>Plicatura</taxon>
        <taxon>Plicaturopsis crispa</taxon>
    </lineage>
</organism>
<feature type="domain" description="DUF6534" evidence="2">
    <location>
        <begin position="182"/>
        <end position="241"/>
    </location>
</feature>
<feature type="transmembrane region" description="Helical" evidence="1">
    <location>
        <begin position="50"/>
        <end position="71"/>
    </location>
</feature>
<sequence length="310" mass="34028">MEASPSFALDNTVGALEIGIIVSACLFGITTSQAHTYFRKYPDDPRWTKALVLVVWWCELAHLVAVSTSIYNLSITDFAQPQMLVHRQPGVVVSILVSAVLGPLVQSFFAYRIRKISGSPYIPVLCWCLCAARLPVCILAAVEGFRTTNALVYISQWRPLFIGLLSVSAFNDVTIAVTLTAEALDRLIIWTIQTGLITSVTAVAVLVTCLSMPDNYVWLGIWILLARLFSNSLLAWLNQRTVGSAFRPNAVNFPQADRLLPRGTNRTDLTVTPVVSIDTPKATGMAAMYDHPYATAQADMELGWVHGRAI</sequence>
<keyword evidence="1" id="KW-0812">Transmembrane</keyword>
<gene>
    <name evidence="3" type="ORF">PLICRDRAFT_702397</name>
</gene>
<evidence type="ECO:0000256" key="1">
    <source>
        <dbReference type="SAM" id="Phobius"/>
    </source>
</evidence>
<protein>
    <recommendedName>
        <fullName evidence="2">DUF6534 domain-containing protein</fullName>
    </recommendedName>
</protein>
<keyword evidence="1" id="KW-1133">Transmembrane helix</keyword>
<feature type="transmembrane region" description="Helical" evidence="1">
    <location>
        <begin position="12"/>
        <end position="29"/>
    </location>
</feature>
<feature type="transmembrane region" description="Helical" evidence="1">
    <location>
        <begin position="187"/>
        <end position="210"/>
    </location>
</feature>
<accession>A0A0C9T3G8</accession>
<dbReference type="OrthoDB" id="2535105at2759"/>
<proteinExistence type="predicted"/>
<feature type="transmembrane region" description="Helical" evidence="1">
    <location>
        <begin position="216"/>
        <end position="237"/>
    </location>
</feature>
<dbReference type="AlphaFoldDB" id="A0A0C9T3G8"/>
<dbReference type="PANTHER" id="PTHR40465:SF1">
    <property type="entry name" value="DUF6534 DOMAIN-CONTAINING PROTEIN"/>
    <property type="match status" value="1"/>
</dbReference>
<name>A0A0C9T3G8_PLICR</name>
<dbReference type="HOGENOM" id="CLU_046025_5_1_1"/>
<evidence type="ECO:0000313" key="4">
    <source>
        <dbReference type="Proteomes" id="UP000053263"/>
    </source>
</evidence>
<feature type="transmembrane region" description="Helical" evidence="1">
    <location>
        <begin position="121"/>
        <end position="141"/>
    </location>
</feature>
<dbReference type="Pfam" id="PF20152">
    <property type="entry name" value="DUF6534"/>
    <property type="match status" value="1"/>
</dbReference>
<evidence type="ECO:0000313" key="3">
    <source>
        <dbReference type="EMBL" id="KII83839.1"/>
    </source>
</evidence>
<dbReference type="InterPro" id="IPR045339">
    <property type="entry name" value="DUF6534"/>
</dbReference>
<keyword evidence="1" id="KW-0472">Membrane</keyword>
<dbReference type="Proteomes" id="UP000053263">
    <property type="component" value="Unassembled WGS sequence"/>
</dbReference>
<reference evidence="3 4" key="1">
    <citation type="submission" date="2014-06" db="EMBL/GenBank/DDBJ databases">
        <title>Evolutionary Origins and Diversification of the Mycorrhizal Mutualists.</title>
        <authorList>
            <consortium name="DOE Joint Genome Institute"/>
            <consortium name="Mycorrhizal Genomics Consortium"/>
            <person name="Kohler A."/>
            <person name="Kuo A."/>
            <person name="Nagy L.G."/>
            <person name="Floudas D."/>
            <person name="Copeland A."/>
            <person name="Barry K.W."/>
            <person name="Cichocki N."/>
            <person name="Veneault-Fourrey C."/>
            <person name="LaButti K."/>
            <person name="Lindquist E.A."/>
            <person name="Lipzen A."/>
            <person name="Lundell T."/>
            <person name="Morin E."/>
            <person name="Murat C."/>
            <person name="Riley R."/>
            <person name="Ohm R."/>
            <person name="Sun H."/>
            <person name="Tunlid A."/>
            <person name="Henrissat B."/>
            <person name="Grigoriev I.V."/>
            <person name="Hibbett D.S."/>
            <person name="Martin F."/>
        </authorList>
    </citation>
    <scope>NUCLEOTIDE SEQUENCE [LARGE SCALE GENOMIC DNA]</scope>
    <source>
        <strain evidence="3 4">FD-325 SS-3</strain>
    </source>
</reference>